<dbReference type="EMBL" id="CP099489">
    <property type="protein sequence ID" value="USQ79340.1"/>
    <property type="molecule type" value="Genomic_DNA"/>
</dbReference>
<dbReference type="Pfam" id="PF10739">
    <property type="entry name" value="DUF2550"/>
    <property type="match status" value="1"/>
</dbReference>
<keyword evidence="1" id="KW-0472">Membrane</keyword>
<evidence type="ECO:0000313" key="2">
    <source>
        <dbReference type="EMBL" id="USQ79340.1"/>
    </source>
</evidence>
<protein>
    <submittedName>
        <fullName evidence="2">DUF2550 domain-containing protein</fullName>
    </submittedName>
</protein>
<keyword evidence="1" id="KW-0812">Transmembrane</keyword>
<evidence type="ECO:0000313" key="3">
    <source>
        <dbReference type="Proteomes" id="UP001056455"/>
    </source>
</evidence>
<gene>
    <name evidence="2" type="ORF">NF556_17270</name>
</gene>
<sequence>MNSGALLLIALAMLGAVLVMAVGFLLFSRYAGAHHAFPCAYRTDQSADWRRGQLTYDSGRLDHYGRGGPFRSPLHRWQRSGLDLGIARSQDPNDFPWLNGPVLAVPCEYGPDRFELALGLEHYTALRSWLESVPPGWNANVA</sequence>
<dbReference type="Proteomes" id="UP001056455">
    <property type="component" value="Chromosome"/>
</dbReference>
<organism evidence="2 3">
    <name type="scientific">Ornithinimicrobium faecis</name>
    <dbReference type="NCBI Taxonomy" id="2934158"/>
    <lineage>
        <taxon>Bacteria</taxon>
        <taxon>Bacillati</taxon>
        <taxon>Actinomycetota</taxon>
        <taxon>Actinomycetes</taxon>
        <taxon>Micrococcales</taxon>
        <taxon>Ornithinimicrobiaceae</taxon>
        <taxon>Ornithinimicrobium</taxon>
    </lineage>
</organism>
<feature type="transmembrane region" description="Helical" evidence="1">
    <location>
        <begin position="6"/>
        <end position="27"/>
    </location>
</feature>
<name>A0ABY4YSW3_9MICO</name>
<reference evidence="2" key="1">
    <citation type="submission" date="2022-06" db="EMBL/GenBank/DDBJ databases">
        <title>Ornithinimicrobium HY1793.</title>
        <authorList>
            <person name="Huang Y."/>
        </authorList>
    </citation>
    <scope>NUCLEOTIDE SEQUENCE</scope>
    <source>
        <strain evidence="2">HY1793</strain>
    </source>
</reference>
<accession>A0ABY4YSW3</accession>
<keyword evidence="1" id="KW-1133">Transmembrane helix</keyword>
<evidence type="ECO:0000256" key="1">
    <source>
        <dbReference type="SAM" id="Phobius"/>
    </source>
</evidence>
<proteinExistence type="predicted"/>
<keyword evidence="3" id="KW-1185">Reference proteome</keyword>
<dbReference type="RefSeq" id="WP_252592342.1">
    <property type="nucleotide sequence ID" value="NZ_CP099489.1"/>
</dbReference>
<dbReference type="InterPro" id="IPR019675">
    <property type="entry name" value="DUF2550"/>
</dbReference>